<dbReference type="SUPFAM" id="SSF103473">
    <property type="entry name" value="MFS general substrate transporter"/>
    <property type="match status" value="2"/>
</dbReference>
<accession>A0ABS6B361</accession>
<evidence type="ECO:0000256" key="2">
    <source>
        <dbReference type="ARBA" id="ARBA00022692"/>
    </source>
</evidence>
<feature type="transmembrane region" description="Helical" evidence="5">
    <location>
        <begin position="204"/>
        <end position="222"/>
    </location>
</feature>
<gene>
    <name evidence="7" type="ORF">KO481_23855</name>
</gene>
<dbReference type="CDD" id="cd17321">
    <property type="entry name" value="MFS_MMR_MDR_like"/>
    <property type="match status" value="1"/>
</dbReference>
<organism evidence="7 8">
    <name type="scientific">Nocardia albiluteola</name>
    <dbReference type="NCBI Taxonomy" id="2842303"/>
    <lineage>
        <taxon>Bacteria</taxon>
        <taxon>Bacillati</taxon>
        <taxon>Actinomycetota</taxon>
        <taxon>Actinomycetes</taxon>
        <taxon>Mycobacteriales</taxon>
        <taxon>Nocardiaceae</taxon>
        <taxon>Nocardia</taxon>
    </lineage>
</organism>
<evidence type="ECO:0000259" key="6">
    <source>
        <dbReference type="PROSITE" id="PS50850"/>
    </source>
</evidence>
<feature type="domain" description="Major facilitator superfamily (MFS) profile" evidence="6">
    <location>
        <begin position="13"/>
        <end position="474"/>
    </location>
</feature>
<feature type="transmembrane region" description="Helical" evidence="5">
    <location>
        <begin position="234"/>
        <end position="252"/>
    </location>
</feature>
<dbReference type="Gene3D" id="1.20.1720.10">
    <property type="entry name" value="Multidrug resistance protein D"/>
    <property type="match status" value="1"/>
</dbReference>
<keyword evidence="3 5" id="KW-1133">Transmembrane helix</keyword>
<feature type="transmembrane region" description="Helical" evidence="5">
    <location>
        <begin position="407"/>
        <end position="432"/>
    </location>
</feature>
<feature type="transmembrane region" description="Helical" evidence="5">
    <location>
        <begin position="273"/>
        <end position="294"/>
    </location>
</feature>
<dbReference type="Gene3D" id="1.20.1250.20">
    <property type="entry name" value="MFS general substrate transporter like domains"/>
    <property type="match status" value="1"/>
</dbReference>
<dbReference type="InterPro" id="IPR011701">
    <property type="entry name" value="MFS"/>
</dbReference>
<dbReference type="PANTHER" id="PTHR42718:SF39">
    <property type="entry name" value="ACTINORHODIN TRANSPORTER-RELATED"/>
    <property type="match status" value="1"/>
</dbReference>
<name>A0ABS6B361_9NOCA</name>
<dbReference type="Proteomes" id="UP000733379">
    <property type="component" value="Unassembled WGS sequence"/>
</dbReference>
<keyword evidence="8" id="KW-1185">Reference proteome</keyword>
<feature type="transmembrane region" description="Helical" evidence="5">
    <location>
        <begin position="314"/>
        <end position="333"/>
    </location>
</feature>
<feature type="transmembrane region" description="Helical" evidence="5">
    <location>
        <begin position="104"/>
        <end position="125"/>
    </location>
</feature>
<keyword evidence="4 5" id="KW-0472">Membrane</keyword>
<comment type="caution">
    <text evidence="7">The sequence shown here is derived from an EMBL/GenBank/DDBJ whole genome shotgun (WGS) entry which is preliminary data.</text>
</comment>
<evidence type="ECO:0000256" key="4">
    <source>
        <dbReference type="ARBA" id="ARBA00023136"/>
    </source>
</evidence>
<feature type="transmembrane region" description="Helical" evidence="5">
    <location>
        <begin position="79"/>
        <end position="98"/>
    </location>
</feature>
<feature type="transmembrane region" description="Helical" evidence="5">
    <location>
        <begin position="345"/>
        <end position="363"/>
    </location>
</feature>
<feature type="transmembrane region" description="Helical" evidence="5">
    <location>
        <begin position="47"/>
        <end position="67"/>
    </location>
</feature>
<evidence type="ECO:0000313" key="8">
    <source>
        <dbReference type="Proteomes" id="UP000733379"/>
    </source>
</evidence>
<dbReference type="PANTHER" id="PTHR42718">
    <property type="entry name" value="MAJOR FACILITATOR SUPERFAMILY MULTIDRUG TRANSPORTER MFSC"/>
    <property type="match status" value="1"/>
</dbReference>
<dbReference type="Pfam" id="PF07690">
    <property type="entry name" value="MFS_1"/>
    <property type="match status" value="2"/>
</dbReference>
<dbReference type="RefSeq" id="WP_215919835.1">
    <property type="nucleotide sequence ID" value="NZ_JAHKNI010000008.1"/>
</dbReference>
<feature type="transmembrane region" description="Helical" evidence="5">
    <location>
        <begin position="171"/>
        <end position="192"/>
    </location>
</feature>
<feature type="transmembrane region" description="Helical" evidence="5">
    <location>
        <begin position="452"/>
        <end position="469"/>
    </location>
</feature>
<reference evidence="7 8" key="1">
    <citation type="submission" date="2021-06" db="EMBL/GenBank/DDBJ databases">
        <title>Actinomycetes sequencing.</title>
        <authorList>
            <person name="Shan Q."/>
        </authorList>
    </citation>
    <scope>NUCLEOTIDE SEQUENCE [LARGE SCALE GENOMIC DNA]</scope>
    <source>
        <strain evidence="7 8">NEAU-G5</strain>
    </source>
</reference>
<protein>
    <submittedName>
        <fullName evidence="7">MFS transporter</fullName>
    </submittedName>
</protein>
<evidence type="ECO:0000313" key="7">
    <source>
        <dbReference type="EMBL" id="MBU3064553.1"/>
    </source>
</evidence>
<dbReference type="InterPro" id="IPR036259">
    <property type="entry name" value="MFS_trans_sf"/>
</dbReference>
<dbReference type="PROSITE" id="PS50850">
    <property type="entry name" value="MFS"/>
    <property type="match status" value="1"/>
</dbReference>
<feature type="transmembrane region" description="Helical" evidence="5">
    <location>
        <begin position="12"/>
        <end position="35"/>
    </location>
</feature>
<feature type="transmembrane region" description="Helical" evidence="5">
    <location>
        <begin position="137"/>
        <end position="159"/>
    </location>
</feature>
<feature type="transmembrane region" description="Helical" evidence="5">
    <location>
        <begin position="375"/>
        <end position="395"/>
    </location>
</feature>
<dbReference type="InterPro" id="IPR020846">
    <property type="entry name" value="MFS_dom"/>
</dbReference>
<proteinExistence type="predicted"/>
<dbReference type="EMBL" id="JAHKNI010000008">
    <property type="protein sequence ID" value="MBU3064553.1"/>
    <property type="molecule type" value="Genomic_DNA"/>
</dbReference>
<sequence>MPQRITGTTRTIALTVVLLAAFMDLMDVTILNVMLPTIEADLHAGPAALEWMLSGYTLALTAGLIAGARLGDRWGHKRVFIIGIAGFTAASALCSVSIDPGMLIAARVGQGLFAAAMIPQVLSQIQLLYRAEERGPAMAAFSALSGIAATLGPILGPVLLDWNLAGQGWRLVFWVNVPVGVFAAIAAARLLPDGYRDNDQQLDPMSVLLAGSGLALVIYPLITASAGTGWPSWAYLVIAAGLAALALLYVRQRRIAARGGRPLIDLTVLAQRCLAGGLAVQLLFLVPIMGFFLTVMQFLQRGLAMSPLHAGSTMLAWSITVTVFAGLAATVLLPRIGRRTVQLGLVITAIGLALLATVAAHAHSHTGTLDLLPGILVGAAGMGLVVAPIAQLTLADLAPDRIGTGSGLFNTVSQLGACIGVAAIGTLFFGGLHHNIGTDRPAAYGHAFEQTLWVSVGLLAAAFAISYALPRPEAAAHRHPAPAAAH</sequence>
<evidence type="ECO:0000256" key="1">
    <source>
        <dbReference type="ARBA" id="ARBA00004651"/>
    </source>
</evidence>
<evidence type="ECO:0000256" key="3">
    <source>
        <dbReference type="ARBA" id="ARBA00022989"/>
    </source>
</evidence>
<comment type="subcellular location">
    <subcellularLocation>
        <location evidence="1">Cell membrane</location>
        <topology evidence="1">Multi-pass membrane protein</topology>
    </subcellularLocation>
</comment>
<evidence type="ECO:0000256" key="5">
    <source>
        <dbReference type="SAM" id="Phobius"/>
    </source>
</evidence>
<keyword evidence="2 5" id="KW-0812">Transmembrane</keyword>